<dbReference type="Proteomes" id="UP001596380">
    <property type="component" value="Unassembled WGS sequence"/>
</dbReference>
<feature type="region of interest" description="Disordered" evidence="1">
    <location>
        <begin position="163"/>
        <end position="196"/>
    </location>
</feature>
<comment type="caution">
    <text evidence="4">The sequence shown here is derived from an EMBL/GenBank/DDBJ whole genome shotgun (WGS) entry which is preliminary data.</text>
</comment>
<feature type="transmembrane region" description="Helical" evidence="2">
    <location>
        <begin position="206"/>
        <end position="226"/>
    </location>
</feature>
<feature type="domain" description="Low molecular weight protein antigen 6 PH" evidence="3">
    <location>
        <begin position="64"/>
        <end position="134"/>
    </location>
</feature>
<name>A0ABW2CV40_9ACTN</name>
<feature type="transmembrane region" description="Helical" evidence="2">
    <location>
        <begin position="16"/>
        <end position="36"/>
    </location>
</feature>
<keyword evidence="2" id="KW-0472">Membrane</keyword>
<keyword evidence="2" id="KW-1133">Transmembrane helix</keyword>
<dbReference type="Pfam" id="PF10756">
    <property type="entry name" value="bPH_6"/>
    <property type="match status" value="1"/>
</dbReference>
<feature type="compositionally biased region" description="Low complexity" evidence="1">
    <location>
        <begin position="172"/>
        <end position="187"/>
    </location>
</feature>
<evidence type="ECO:0000313" key="4">
    <source>
        <dbReference type="EMBL" id="MFC6885691.1"/>
    </source>
</evidence>
<keyword evidence="5" id="KW-1185">Reference proteome</keyword>
<keyword evidence="2" id="KW-0812">Transmembrane</keyword>
<sequence length="227" mass="23330">MTPQLTIRSTAARVTAYAWLAFALLNLLDLGVGITGSARYDLTSATVAALLLLGSGIAYVIGLRPAIVADEAGVAVRNPLRDVRVPWRAVKEVTGDTAVSVRFAGPGGAELRTRAWVLQTSPRAQAKAEARARRDAAETGRAAMAAQVRGRTPTAYAAQQITEIGERHRPAAETAKTAKTAKAATDGDGADGDGAETGRVSWSVPAVAALAVPAALVVVLIVVAAVG</sequence>
<accession>A0ABW2CV40</accession>
<proteinExistence type="predicted"/>
<evidence type="ECO:0000313" key="5">
    <source>
        <dbReference type="Proteomes" id="UP001596380"/>
    </source>
</evidence>
<protein>
    <submittedName>
        <fullName evidence="4">PH domain-containing protein</fullName>
    </submittedName>
</protein>
<evidence type="ECO:0000256" key="2">
    <source>
        <dbReference type="SAM" id="Phobius"/>
    </source>
</evidence>
<gene>
    <name evidence="4" type="ORF">ACFQKB_38440</name>
</gene>
<dbReference type="EMBL" id="JBHSXS010000041">
    <property type="protein sequence ID" value="MFC6885691.1"/>
    <property type="molecule type" value="Genomic_DNA"/>
</dbReference>
<evidence type="ECO:0000256" key="1">
    <source>
        <dbReference type="SAM" id="MobiDB-lite"/>
    </source>
</evidence>
<organism evidence="4 5">
    <name type="scientific">Actinomadura yumaensis</name>
    <dbReference type="NCBI Taxonomy" id="111807"/>
    <lineage>
        <taxon>Bacteria</taxon>
        <taxon>Bacillati</taxon>
        <taxon>Actinomycetota</taxon>
        <taxon>Actinomycetes</taxon>
        <taxon>Streptosporangiales</taxon>
        <taxon>Thermomonosporaceae</taxon>
        <taxon>Actinomadura</taxon>
    </lineage>
</organism>
<dbReference type="InterPro" id="IPR019692">
    <property type="entry name" value="CFP-6_PH"/>
</dbReference>
<reference evidence="5" key="1">
    <citation type="journal article" date="2019" name="Int. J. Syst. Evol. Microbiol.">
        <title>The Global Catalogue of Microorganisms (GCM) 10K type strain sequencing project: providing services to taxonomists for standard genome sequencing and annotation.</title>
        <authorList>
            <consortium name="The Broad Institute Genomics Platform"/>
            <consortium name="The Broad Institute Genome Sequencing Center for Infectious Disease"/>
            <person name="Wu L."/>
            <person name="Ma J."/>
        </authorList>
    </citation>
    <scope>NUCLEOTIDE SEQUENCE [LARGE SCALE GENOMIC DNA]</scope>
    <source>
        <strain evidence="5">JCM 3369</strain>
    </source>
</reference>
<dbReference type="RefSeq" id="WP_160821938.1">
    <property type="nucleotide sequence ID" value="NZ_JBHSXE010000001.1"/>
</dbReference>
<evidence type="ECO:0000259" key="3">
    <source>
        <dbReference type="Pfam" id="PF10756"/>
    </source>
</evidence>
<feature type="transmembrane region" description="Helical" evidence="2">
    <location>
        <begin position="42"/>
        <end position="61"/>
    </location>
</feature>